<dbReference type="PANTHER" id="PTHR12728">
    <property type="entry name" value="BRIX DOMAIN CONTAINING PROTEIN"/>
    <property type="match status" value="1"/>
</dbReference>
<dbReference type="GO" id="GO:0000027">
    <property type="term" value="P:ribosomal large subunit assembly"/>
    <property type="evidence" value="ECO:0007669"/>
    <property type="project" value="InterPro"/>
</dbReference>
<dbReference type="AlphaFoldDB" id="A0A7S3GY63"/>
<dbReference type="InterPro" id="IPR039770">
    <property type="entry name" value="Rpf2"/>
</dbReference>
<dbReference type="InterPro" id="IPR007109">
    <property type="entry name" value="Brix"/>
</dbReference>
<dbReference type="GO" id="GO:0000463">
    <property type="term" value="P:maturation of LSU-rRNA from tricistronic rRNA transcript (SSU-rRNA, 5.8S rRNA, LSU-rRNA)"/>
    <property type="evidence" value="ECO:0007669"/>
    <property type="project" value="TreeGrafter"/>
</dbReference>
<evidence type="ECO:0000256" key="5">
    <source>
        <dbReference type="SAM" id="MobiDB-lite"/>
    </source>
</evidence>
<evidence type="ECO:0000256" key="2">
    <source>
        <dbReference type="ARBA" id="ARBA00010782"/>
    </source>
</evidence>
<evidence type="ECO:0000256" key="1">
    <source>
        <dbReference type="ARBA" id="ARBA00004604"/>
    </source>
</evidence>
<dbReference type="PROSITE" id="PS50833">
    <property type="entry name" value="BRIX"/>
    <property type="match status" value="1"/>
</dbReference>
<name>A0A7S3GY63_9STRA</name>
<sequence>MSHHKPRQFTDLSDETAKRVLLIKGKSSSQVMNDVLLDLTMLTKPNNKALTRNNDILPFEDVNSLEFLGGKNRCSLFSLVSHTKKRPNNLVLGRFFDGHVLDMVEFGVDDKKSMLEFAGDKKGMGSKPLLLFMGDQWESDNLYKSIQNLFIDFFRGDKADKLSLKGVDHALGFTCIDGKIHIRAYNLGYQKSDSKVPNLSMLPMGPFYDLTVRRSQLPSPDMWKAAVQKDKRVKIAKVKNIKRSALGDKLGRIHMKPQNLDNMGGRRVDALRNRNKRPAGADGGRGANKKSRA</sequence>
<organism evidence="7">
    <name type="scientific">Spumella elongata</name>
    <dbReference type="NCBI Taxonomy" id="89044"/>
    <lineage>
        <taxon>Eukaryota</taxon>
        <taxon>Sar</taxon>
        <taxon>Stramenopiles</taxon>
        <taxon>Ochrophyta</taxon>
        <taxon>Chrysophyceae</taxon>
        <taxon>Chromulinales</taxon>
        <taxon>Chromulinaceae</taxon>
        <taxon>Spumella</taxon>
    </lineage>
</organism>
<feature type="region of interest" description="Disordered" evidence="5">
    <location>
        <begin position="272"/>
        <end position="293"/>
    </location>
</feature>
<reference evidence="7" key="1">
    <citation type="submission" date="2021-01" db="EMBL/GenBank/DDBJ databases">
        <authorList>
            <person name="Corre E."/>
            <person name="Pelletier E."/>
            <person name="Niang G."/>
            <person name="Scheremetjew M."/>
            <person name="Finn R."/>
            <person name="Kale V."/>
            <person name="Holt S."/>
            <person name="Cochrane G."/>
            <person name="Meng A."/>
            <person name="Brown T."/>
            <person name="Cohen L."/>
        </authorList>
    </citation>
    <scope>NUCLEOTIDE SEQUENCE</scope>
    <source>
        <strain evidence="7">CCAP 955/1</strain>
    </source>
</reference>
<dbReference type="SMART" id="SM00879">
    <property type="entry name" value="Brix"/>
    <property type="match status" value="1"/>
</dbReference>
<evidence type="ECO:0000256" key="3">
    <source>
        <dbReference type="ARBA" id="ARBA00023242"/>
    </source>
</evidence>
<comment type="subcellular location">
    <subcellularLocation>
        <location evidence="1 4">Nucleus</location>
        <location evidence="1 4">Nucleolus</location>
    </subcellularLocation>
</comment>
<gene>
    <name evidence="7" type="ORF">SELO1098_LOCUS7738</name>
</gene>
<evidence type="ECO:0000259" key="6">
    <source>
        <dbReference type="PROSITE" id="PS50833"/>
    </source>
</evidence>
<dbReference type="PANTHER" id="PTHR12728:SF0">
    <property type="entry name" value="RIBOSOME PRODUCTION FACTOR 2 HOMOLOG"/>
    <property type="match status" value="1"/>
</dbReference>
<comment type="similarity">
    <text evidence="2 4">Belongs to the RPF2 family.</text>
</comment>
<dbReference type="GO" id="GO:0019843">
    <property type="term" value="F:rRNA binding"/>
    <property type="evidence" value="ECO:0007669"/>
    <property type="project" value="UniProtKB-UniRule"/>
</dbReference>
<feature type="domain" description="Brix" evidence="6">
    <location>
        <begin position="18"/>
        <end position="221"/>
    </location>
</feature>
<accession>A0A7S3GY63</accession>
<dbReference type="GO" id="GO:0005730">
    <property type="term" value="C:nucleolus"/>
    <property type="evidence" value="ECO:0007669"/>
    <property type="project" value="UniProtKB-SubCell"/>
</dbReference>
<dbReference type="Pfam" id="PF04427">
    <property type="entry name" value="Brix"/>
    <property type="match status" value="1"/>
</dbReference>
<keyword evidence="3 4" id="KW-0539">Nucleus</keyword>
<evidence type="ECO:0000256" key="4">
    <source>
        <dbReference type="RuleBase" id="RU367086"/>
    </source>
</evidence>
<evidence type="ECO:0000313" key="7">
    <source>
        <dbReference type="EMBL" id="CAE0278905.1"/>
    </source>
</evidence>
<protein>
    <recommendedName>
        <fullName evidence="4">Ribosome production factor 2 homolog</fullName>
    </recommendedName>
    <alternativeName>
        <fullName evidence="4">Ribosome biogenesis protein RPF2 homolog</fullName>
    </alternativeName>
</protein>
<dbReference type="EMBL" id="HBIC01015309">
    <property type="protein sequence ID" value="CAE0278905.1"/>
    <property type="molecule type" value="Transcribed_RNA"/>
</dbReference>
<proteinExistence type="inferred from homology"/>